<organism evidence="4 5">
    <name type="scientific">Pseudopithomyces chartarum</name>
    <dbReference type="NCBI Taxonomy" id="1892770"/>
    <lineage>
        <taxon>Eukaryota</taxon>
        <taxon>Fungi</taxon>
        <taxon>Dikarya</taxon>
        <taxon>Ascomycota</taxon>
        <taxon>Pezizomycotina</taxon>
        <taxon>Dothideomycetes</taxon>
        <taxon>Pleosporomycetidae</taxon>
        <taxon>Pleosporales</taxon>
        <taxon>Massarineae</taxon>
        <taxon>Didymosphaeriaceae</taxon>
        <taxon>Pseudopithomyces</taxon>
    </lineage>
</organism>
<dbReference type="GO" id="GO:0044695">
    <property type="term" value="C:Dsc E3 ubiquitin ligase complex"/>
    <property type="evidence" value="ECO:0007669"/>
    <property type="project" value="InterPro"/>
</dbReference>
<evidence type="ECO:0000259" key="3">
    <source>
        <dbReference type="Pfam" id="PF08508"/>
    </source>
</evidence>
<feature type="region of interest" description="Disordered" evidence="1">
    <location>
        <begin position="192"/>
        <end position="223"/>
    </location>
</feature>
<comment type="caution">
    <text evidence="4">The sequence shown here is derived from an EMBL/GenBank/DDBJ whole genome shotgun (WGS) entry which is preliminary data.</text>
</comment>
<dbReference type="AlphaFoldDB" id="A0AAN6M9L9"/>
<dbReference type="PANTHER" id="PTHR39405">
    <property type="entry name" value="DSC E3 UBIQUITIN LIGASE COMPLEX SUBUNIT 4"/>
    <property type="match status" value="1"/>
</dbReference>
<feature type="region of interest" description="Disordered" evidence="1">
    <location>
        <begin position="1"/>
        <end position="28"/>
    </location>
</feature>
<dbReference type="PANTHER" id="PTHR39405:SF1">
    <property type="entry name" value="DSC E3 UBIQUITIN LIGASE COMPLEX SUBUNIT 4"/>
    <property type="match status" value="1"/>
</dbReference>
<evidence type="ECO:0000313" key="4">
    <source>
        <dbReference type="EMBL" id="KAK3217322.1"/>
    </source>
</evidence>
<dbReference type="EMBL" id="WVTA01000001">
    <property type="protein sequence ID" value="KAK3217322.1"/>
    <property type="molecule type" value="Genomic_DNA"/>
</dbReference>
<dbReference type="Pfam" id="PF08508">
    <property type="entry name" value="DUF1746"/>
    <property type="match status" value="1"/>
</dbReference>
<keyword evidence="2" id="KW-0812">Transmembrane</keyword>
<sequence length="322" mass="35829">MNDEAESSRAGQRRSSAAALEAEREHDDSIADLVAQQEQRAKERRLDAKRKRVVFLDHLLRELDTLVFLELITLYYLDCSFFWFATRAIIHGSLLTPLPDMGLNRQHDEHKPYLPLILLCFTVNFLLHLTYPAPSAGEDTRGYLHGGLMIDFIGQQGPTSKWKLAGLDICILLLQLVMVSVHVKRRQAKKTVAQISAGSTETSEEQEESQPVEADAARGQDVDAEERGVLRRTDTLSDLGMDPDEDDALLPAAEGVHTDALDVLISGQCVIGEFSLIDTLMDEHQKYQAFRQTRAEAGGTSSLSPSALRQLQTIRMRFGVGG</sequence>
<proteinExistence type="predicted"/>
<keyword evidence="5" id="KW-1185">Reference proteome</keyword>
<evidence type="ECO:0000256" key="2">
    <source>
        <dbReference type="SAM" id="Phobius"/>
    </source>
</evidence>
<evidence type="ECO:0000313" key="5">
    <source>
        <dbReference type="Proteomes" id="UP001280581"/>
    </source>
</evidence>
<gene>
    <name evidence="4" type="ORF">GRF29_1g2700588</name>
</gene>
<dbReference type="InterPro" id="IPR013715">
    <property type="entry name" value="DUF1746"/>
</dbReference>
<feature type="compositionally biased region" description="Low complexity" evidence="1">
    <location>
        <begin position="8"/>
        <end position="20"/>
    </location>
</feature>
<keyword evidence="2" id="KW-0472">Membrane</keyword>
<accession>A0AAN6M9L9</accession>
<dbReference type="InterPro" id="IPR038967">
    <property type="entry name" value="Dsc4-like"/>
</dbReference>
<feature type="domain" description="DUF1746" evidence="3">
    <location>
        <begin position="62"/>
        <end position="178"/>
    </location>
</feature>
<name>A0AAN6M9L9_9PLEO</name>
<feature type="transmembrane region" description="Helical" evidence="2">
    <location>
        <begin position="113"/>
        <end position="131"/>
    </location>
</feature>
<dbReference type="GO" id="GO:0032933">
    <property type="term" value="P:SREBP signaling pathway"/>
    <property type="evidence" value="ECO:0007669"/>
    <property type="project" value="InterPro"/>
</dbReference>
<keyword evidence="2" id="KW-1133">Transmembrane helix</keyword>
<dbReference type="Proteomes" id="UP001280581">
    <property type="component" value="Unassembled WGS sequence"/>
</dbReference>
<feature type="transmembrane region" description="Helical" evidence="2">
    <location>
        <begin position="164"/>
        <end position="183"/>
    </location>
</feature>
<reference evidence="4 5" key="1">
    <citation type="submission" date="2021-02" db="EMBL/GenBank/DDBJ databases">
        <title>Genome assembly of Pseudopithomyces chartarum.</title>
        <authorList>
            <person name="Jauregui R."/>
            <person name="Singh J."/>
            <person name="Voisey C."/>
        </authorList>
    </citation>
    <scope>NUCLEOTIDE SEQUENCE [LARGE SCALE GENOMIC DNA]</scope>
    <source>
        <strain evidence="4 5">AGR01</strain>
    </source>
</reference>
<protein>
    <recommendedName>
        <fullName evidence="3">DUF1746 domain-containing protein</fullName>
    </recommendedName>
</protein>
<dbReference type="GO" id="GO:0005783">
    <property type="term" value="C:endoplasmic reticulum"/>
    <property type="evidence" value="ECO:0007669"/>
    <property type="project" value="TreeGrafter"/>
</dbReference>
<evidence type="ECO:0000256" key="1">
    <source>
        <dbReference type="SAM" id="MobiDB-lite"/>
    </source>
</evidence>